<reference evidence="3" key="2">
    <citation type="submission" date="2020-10" db="UniProtKB">
        <authorList>
            <consortium name="WormBaseParasite"/>
        </authorList>
    </citation>
    <scope>IDENTIFICATION</scope>
</reference>
<reference evidence="2" key="1">
    <citation type="journal article" date="2013" name="Genetics">
        <title>The draft genome and transcriptome of Panagrellus redivivus are shaped by the harsh demands of a free-living lifestyle.</title>
        <authorList>
            <person name="Srinivasan J."/>
            <person name="Dillman A.R."/>
            <person name="Macchietto M.G."/>
            <person name="Heikkinen L."/>
            <person name="Lakso M."/>
            <person name="Fracchia K.M."/>
            <person name="Antoshechkin I."/>
            <person name="Mortazavi A."/>
            <person name="Wong G."/>
            <person name="Sternberg P.W."/>
        </authorList>
    </citation>
    <scope>NUCLEOTIDE SEQUENCE [LARGE SCALE GENOMIC DNA]</scope>
    <source>
        <strain evidence="2">MT8872</strain>
    </source>
</reference>
<feature type="compositionally biased region" description="Polar residues" evidence="1">
    <location>
        <begin position="358"/>
        <end position="373"/>
    </location>
</feature>
<keyword evidence="2" id="KW-1185">Reference proteome</keyword>
<feature type="compositionally biased region" description="Polar residues" evidence="1">
    <location>
        <begin position="500"/>
        <end position="509"/>
    </location>
</feature>
<organism evidence="2 3">
    <name type="scientific">Panagrellus redivivus</name>
    <name type="common">Microworm</name>
    <dbReference type="NCBI Taxonomy" id="6233"/>
    <lineage>
        <taxon>Eukaryota</taxon>
        <taxon>Metazoa</taxon>
        <taxon>Ecdysozoa</taxon>
        <taxon>Nematoda</taxon>
        <taxon>Chromadorea</taxon>
        <taxon>Rhabditida</taxon>
        <taxon>Tylenchina</taxon>
        <taxon>Panagrolaimomorpha</taxon>
        <taxon>Panagrolaimoidea</taxon>
        <taxon>Panagrolaimidae</taxon>
        <taxon>Panagrellus</taxon>
    </lineage>
</organism>
<feature type="compositionally biased region" description="Polar residues" evidence="1">
    <location>
        <begin position="416"/>
        <end position="430"/>
    </location>
</feature>
<name>A0A7E4VCI6_PANRE</name>
<feature type="compositionally biased region" description="Polar residues" evidence="1">
    <location>
        <begin position="257"/>
        <end position="286"/>
    </location>
</feature>
<evidence type="ECO:0000313" key="2">
    <source>
        <dbReference type="Proteomes" id="UP000492821"/>
    </source>
</evidence>
<evidence type="ECO:0000313" key="3">
    <source>
        <dbReference type="WBParaSite" id="Pan_g18776.t1"/>
    </source>
</evidence>
<feature type="region of interest" description="Disordered" evidence="1">
    <location>
        <begin position="1"/>
        <end position="373"/>
    </location>
</feature>
<feature type="region of interest" description="Disordered" evidence="1">
    <location>
        <begin position="388"/>
        <end position="430"/>
    </location>
</feature>
<dbReference type="AlphaFoldDB" id="A0A7E4VCI6"/>
<sequence>MRPGRGAHLLNAEDPEYVDGVSIFSTRGRGGSAHPARGGATGSSRGGSFAPRGGGSNFYGGGRDDGGAGYEGSSRGRGGRGRGRGYANVDRDDGGWSQPASTRGKSGYDGRNGNGDWSQHAPSTDYFGRQPPTPLRRPSELPPIDNDRKPPPPPVVNNQWDSAAAEKRDRIPPPPGYFERNPGQKKPFTPKSPSHFYGASFYGHDVDAEAEEKPIETVPEQKEVDPPALKSYAHLQVSDSDEDWIAPKDKVAPTPPKQSDSAYSAISPIDSAQSTSHYGSSTSNPPNRGGFSATTVAPRGGRRRGYGLQSPGTSSFSAVGHTVSSGPTFRPYHKPGFGVYDSSSRSPSPPRVPIASKSDLTPHTQISGYTDSSDNLFFSKPIFRTKSRTVQHEVEDKSPEALLAEVFDSEPEEGVPSSSKPITSSNDSWSKINAESDAKISLSGTTIDKTAFQKPEATQPELQIHEAPVATAPKPPSKTSVASAKKPEETYKPAVRKAPSVTSNTDTVQSGRIRRIVARSGTTTRIVRSPKSTNVAENLEAGHTTDSSLTEVYKQLSRIVAVDNAVGSPSFTHELNNPFVMDPEKFLDYNVVTVTKYVQRIESAMSAIDECKAALDNKMEAFELWKGKFRKILRVLSDLKVPTEDGHEE</sequence>
<feature type="compositionally biased region" description="Basic and acidic residues" evidence="1">
    <location>
        <begin position="390"/>
        <end position="399"/>
    </location>
</feature>
<feature type="region of interest" description="Disordered" evidence="1">
    <location>
        <begin position="466"/>
        <end position="509"/>
    </location>
</feature>
<feature type="compositionally biased region" description="Polar residues" evidence="1">
    <location>
        <begin position="310"/>
        <end position="327"/>
    </location>
</feature>
<accession>A0A7E4VCI6</accession>
<protein>
    <submittedName>
        <fullName evidence="3">Protein SQS1</fullName>
    </submittedName>
</protein>
<feature type="compositionally biased region" description="Basic and acidic residues" evidence="1">
    <location>
        <begin position="204"/>
        <end position="225"/>
    </location>
</feature>
<dbReference type="WBParaSite" id="Pan_g18776.t1">
    <property type="protein sequence ID" value="Pan_g18776.t1"/>
    <property type="gene ID" value="Pan_g18776"/>
</dbReference>
<proteinExistence type="predicted"/>
<evidence type="ECO:0000256" key="1">
    <source>
        <dbReference type="SAM" id="MobiDB-lite"/>
    </source>
</evidence>
<feature type="compositionally biased region" description="Gly residues" evidence="1">
    <location>
        <begin position="52"/>
        <end position="61"/>
    </location>
</feature>
<dbReference type="Proteomes" id="UP000492821">
    <property type="component" value="Unassembled WGS sequence"/>
</dbReference>